<comment type="caution">
    <text evidence="1">The sequence shown here is derived from an EMBL/GenBank/DDBJ whole genome shotgun (WGS) entry which is preliminary data.</text>
</comment>
<sequence>MALLVFRSGKWFRGNVKWLGEALMSFSKGKPLTFDSLSVSNNRTNWKIHIPQFATVEYSHIRGCVFIVCSSRSEVLAVKNGYAAD</sequence>
<reference evidence="1 2" key="1">
    <citation type="journal article" date="2024" name="G3 (Bethesda)">
        <title>Genome assembly of Hibiscus sabdariffa L. provides insights into metabolisms of medicinal natural products.</title>
        <authorList>
            <person name="Kim T."/>
        </authorList>
    </citation>
    <scope>NUCLEOTIDE SEQUENCE [LARGE SCALE GENOMIC DNA]</scope>
    <source>
        <strain evidence="1">TK-2024</strain>
        <tissue evidence="1">Old leaves</tissue>
    </source>
</reference>
<accession>A0ABR2T215</accession>
<dbReference type="EMBL" id="JBBPBN010000010">
    <property type="protein sequence ID" value="KAK9031252.1"/>
    <property type="molecule type" value="Genomic_DNA"/>
</dbReference>
<gene>
    <name evidence="1" type="ORF">V6N11_032638</name>
</gene>
<evidence type="ECO:0000313" key="1">
    <source>
        <dbReference type="EMBL" id="KAK9031252.1"/>
    </source>
</evidence>
<organism evidence="1 2">
    <name type="scientific">Hibiscus sabdariffa</name>
    <name type="common">roselle</name>
    <dbReference type="NCBI Taxonomy" id="183260"/>
    <lineage>
        <taxon>Eukaryota</taxon>
        <taxon>Viridiplantae</taxon>
        <taxon>Streptophyta</taxon>
        <taxon>Embryophyta</taxon>
        <taxon>Tracheophyta</taxon>
        <taxon>Spermatophyta</taxon>
        <taxon>Magnoliopsida</taxon>
        <taxon>eudicotyledons</taxon>
        <taxon>Gunneridae</taxon>
        <taxon>Pentapetalae</taxon>
        <taxon>rosids</taxon>
        <taxon>malvids</taxon>
        <taxon>Malvales</taxon>
        <taxon>Malvaceae</taxon>
        <taxon>Malvoideae</taxon>
        <taxon>Hibiscus</taxon>
    </lineage>
</organism>
<dbReference type="Proteomes" id="UP001396334">
    <property type="component" value="Unassembled WGS sequence"/>
</dbReference>
<proteinExistence type="predicted"/>
<name>A0ABR2T215_9ROSI</name>
<keyword evidence="2" id="KW-1185">Reference proteome</keyword>
<protein>
    <submittedName>
        <fullName evidence="1">Uncharacterized protein</fullName>
    </submittedName>
</protein>
<evidence type="ECO:0000313" key="2">
    <source>
        <dbReference type="Proteomes" id="UP001396334"/>
    </source>
</evidence>